<feature type="transmembrane region" description="Helical" evidence="8">
    <location>
        <begin position="173"/>
        <end position="201"/>
    </location>
</feature>
<evidence type="ECO:0000256" key="7">
    <source>
        <dbReference type="ARBA" id="ARBA00023136"/>
    </source>
</evidence>
<evidence type="ECO:0000256" key="1">
    <source>
        <dbReference type="ARBA" id="ARBA00004651"/>
    </source>
</evidence>
<comment type="caution">
    <text evidence="10">The sequence shown here is derived from an EMBL/GenBank/DDBJ whole genome shotgun (WGS) entry which is preliminary data.</text>
</comment>
<feature type="transmembrane region" description="Helical" evidence="8">
    <location>
        <begin position="316"/>
        <end position="336"/>
    </location>
</feature>
<dbReference type="EMBL" id="RKQL01000004">
    <property type="protein sequence ID" value="RPE66774.1"/>
    <property type="molecule type" value="Genomic_DNA"/>
</dbReference>
<gene>
    <name evidence="10" type="ORF">EDC62_1848</name>
</gene>
<dbReference type="InterPro" id="IPR038731">
    <property type="entry name" value="RgtA/B/C-like"/>
</dbReference>
<keyword evidence="3 10" id="KW-0328">Glycosyltransferase</keyword>
<keyword evidence="11" id="KW-1185">Reference proteome</keyword>
<evidence type="ECO:0000313" key="11">
    <source>
        <dbReference type="Proteomes" id="UP000272193"/>
    </source>
</evidence>
<dbReference type="PANTHER" id="PTHR33908">
    <property type="entry name" value="MANNOSYLTRANSFERASE YKCB-RELATED"/>
    <property type="match status" value="1"/>
</dbReference>
<name>A0A3N4V1I2_9BURK</name>
<dbReference type="InterPro" id="IPR050297">
    <property type="entry name" value="LipidA_mod_glycosyltrf_83"/>
</dbReference>
<evidence type="ECO:0000256" key="4">
    <source>
        <dbReference type="ARBA" id="ARBA00022679"/>
    </source>
</evidence>
<keyword evidence="2" id="KW-1003">Cell membrane</keyword>
<evidence type="ECO:0000256" key="5">
    <source>
        <dbReference type="ARBA" id="ARBA00022692"/>
    </source>
</evidence>
<evidence type="ECO:0000256" key="8">
    <source>
        <dbReference type="SAM" id="Phobius"/>
    </source>
</evidence>
<evidence type="ECO:0000256" key="2">
    <source>
        <dbReference type="ARBA" id="ARBA00022475"/>
    </source>
</evidence>
<feature type="transmembrane region" description="Helical" evidence="8">
    <location>
        <begin position="342"/>
        <end position="360"/>
    </location>
</feature>
<accession>A0A3N4V1I2</accession>
<evidence type="ECO:0000256" key="6">
    <source>
        <dbReference type="ARBA" id="ARBA00022989"/>
    </source>
</evidence>
<reference evidence="10 11" key="1">
    <citation type="submission" date="2018-11" db="EMBL/GenBank/DDBJ databases">
        <title>Genomic Encyclopedia of Type Strains, Phase IV (KMG-IV): sequencing the most valuable type-strain genomes for metagenomic binning, comparative biology and taxonomic classification.</title>
        <authorList>
            <person name="Goeker M."/>
        </authorList>
    </citation>
    <scope>NUCLEOTIDE SEQUENCE [LARGE SCALE GENOMIC DNA]</scope>
    <source>
        <strain evidence="10 11">DSM 101684</strain>
    </source>
</reference>
<dbReference type="GO" id="GO:0016763">
    <property type="term" value="F:pentosyltransferase activity"/>
    <property type="evidence" value="ECO:0007669"/>
    <property type="project" value="TreeGrafter"/>
</dbReference>
<dbReference type="PANTHER" id="PTHR33908:SF9">
    <property type="entry name" value="BLL5595 PROTEIN"/>
    <property type="match status" value="1"/>
</dbReference>
<evidence type="ECO:0000256" key="3">
    <source>
        <dbReference type="ARBA" id="ARBA00022676"/>
    </source>
</evidence>
<dbReference type="GO" id="GO:0005886">
    <property type="term" value="C:plasma membrane"/>
    <property type="evidence" value="ECO:0007669"/>
    <property type="project" value="UniProtKB-SubCell"/>
</dbReference>
<sequence>MTPRAGAALPPARPLAWPRADGHTTRPWLWALALATWAATWLALRAYVAETPPYDNLEQLSWLRSLEWGYYKHPPLPTWLAWAAVQVFGPSAALTYVLGAALTLVALSFLAAMVREALGPRSAQVAVAAALCMAFYSQRLHYYNHNTLLMLWVAVSAWLSWRLLHRPRLSDWALLGLVAGLGLLTKYQYVLAAACVGWLFLALEMWRSPLHRVGAALAAGVALLVVSPHLWWLAQAAHTPLDYARDVAFAANTGGLARAAAVARWAADWGLNRALPAWLFLLALAVFSRSRPDTAAHAQERTVGSAAPPPPVATRVFLYSWALLPPLVMLALGLVGGAQLQTQWAAGFAFLAPPAVLLALRLDENRLRRPRVGRAAVAAFVLVQALLMAHTWDRSPRGLHPFGPEHWCRFPAEALAAELRAQALPALGGRVRLISGPAAPMQALALHLPGWPRVLIERNPALSPWVAPGELADTPVLELWPPGQGPHDLPRTSQGWGWQIVGPVDAPLP</sequence>
<dbReference type="GO" id="GO:0009103">
    <property type="term" value="P:lipopolysaccharide biosynthetic process"/>
    <property type="evidence" value="ECO:0007669"/>
    <property type="project" value="UniProtKB-ARBA"/>
</dbReference>
<keyword evidence="6 8" id="KW-1133">Transmembrane helix</keyword>
<dbReference type="AlphaFoldDB" id="A0A3N4V1I2"/>
<feature type="transmembrane region" description="Helical" evidence="8">
    <location>
        <begin position="213"/>
        <end position="234"/>
    </location>
</feature>
<organism evidence="10 11">
    <name type="scientific">Tibeticola sediminis</name>
    <dbReference type="NCBI Taxonomy" id="1917811"/>
    <lineage>
        <taxon>Bacteria</taxon>
        <taxon>Pseudomonadati</taxon>
        <taxon>Pseudomonadota</taxon>
        <taxon>Betaproteobacteria</taxon>
        <taxon>Burkholderiales</taxon>
        <taxon>Comamonadaceae</taxon>
        <taxon>Tibeticola</taxon>
    </lineage>
</organism>
<feature type="transmembrane region" description="Helical" evidence="8">
    <location>
        <begin position="372"/>
        <end position="392"/>
    </location>
</feature>
<protein>
    <submittedName>
        <fullName evidence="10">Dolichyl-phosphate-mannose-protein mannosyltransferase</fullName>
    </submittedName>
</protein>
<comment type="subcellular location">
    <subcellularLocation>
        <location evidence="1">Cell membrane</location>
        <topology evidence="1">Multi-pass membrane protein</topology>
    </subcellularLocation>
</comment>
<feature type="transmembrane region" description="Helical" evidence="8">
    <location>
        <begin position="28"/>
        <end position="48"/>
    </location>
</feature>
<dbReference type="OrthoDB" id="8933800at2"/>
<feature type="transmembrane region" description="Helical" evidence="8">
    <location>
        <begin position="79"/>
        <end position="111"/>
    </location>
</feature>
<dbReference type="Pfam" id="PF13231">
    <property type="entry name" value="PMT_2"/>
    <property type="match status" value="1"/>
</dbReference>
<keyword evidence="4 10" id="KW-0808">Transferase</keyword>
<dbReference type="RefSeq" id="WP_124222910.1">
    <property type="nucleotide sequence ID" value="NZ_RKQL01000004.1"/>
</dbReference>
<keyword evidence="7 8" id="KW-0472">Membrane</keyword>
<feature type="transmembrane region" description="Helical" evidence="8">
    <location>
        <begin position="142"/>
        <end position="161"/>
    </location>
</feature>
<evidence type="ECO:0000259" key="9">
    <source>
        <dbReference type="Pfam" id="PF13231"/>
    </source>
</evidence>
<feature type="domain" description="Glycosyltransferase RgtA/B/C/D-like" evidence="9">
    <location>
        <begin position="72"/>
        <end position="232"/>
    </location>
</feature>
<evidence type="ECO:0000313" key="10">
    <source>
        <dbReference type="EMBL" id="RPE66774.1"/>
    </source>
</evidence>
<keyword evidence="5 8" id="KW-0812">Transmembrane</keyword>
<dbReference type="Proteomes" id="UP000272193">
    <property type="component" value="Unassembled WGS sequence"/>
</dbReference>
<proteinExistence type="predicted"/>